<dbReference type="InterPro" id="IPR005467">
    <property type="entry name" value="His_kinase_dom"/>
</dbReference>
<dbReference type="InterPro" id="IPR003594">
    <property type="entry name" value="HATPase_dom"/>
</dbReference>
<evidence type="ECO:0000256" key="3">
    <source>
        <dbReference type="ARBA" id="ARBA00004236"/>
    </source>
</evidence>
<name>A0A1X7KF52_9SPHI</name>
<keyword evidence="7" id="KW-0808">Transferase</keyword>
<feature type="domain" description="HAMP" evidence="18">
    <location>
        <begin position="172"/>
        <end position="224"/>
    </location>
</feature>
<proteinExistence type="predicted"/>
<feature type="domain" description="Histidine kinase" evidence="16">
    <location>
        <begin position="366"/>
        <end position="582"/>
    </location>
</feature>
<dbReference type="InterPro" id="IPR000014">
    <property type="entry name" value="PAS"/>
</dbReference>
<dbReference type="CDD" id="cd00082">
    <property type="entry name" value="HisKA"/>
    <property type="match status" value="1"/>
</dbReference>
<dbReference type="Gene3D" id="6.10.340.10">
    <property type="match status" value="1"/>
</dbReference>
<evidence type="ECO:0000313" key="19">
    <source>
        <dbReference type="EMBL" id="SMG39887.1"/>
    </source>
</evidence>
<evidence type="ECO:0000256" key="14">
    <source>
        <dbReference type="ARBA" id="ARBA00023136"/>
    </source>
</evidence>
<dbReference type="Pfam" id="PF02518">
    <property type="entry name" value="HATPase_c"/>
    <property type="match status" value="1"/>
</dbReference>
<evidence type="ECO:0000256" key="7">
    <source>
        <dbReference type="ARBA" id="ARBA00022679"/>
    </source>
</evidence>
<reference evidence="19 20" key="1">
    <citation type="submission" date="2017-04" db="EMBL/GenBank/DDBJ databases">
        <authorList>
            <person name="Afonso C.L."/>
            <person name="Miller P.J."/>
            <person name="Scott M.A."/>
            <person name="Spackman E."/>
            <person name="Goraichik I."/>
            <person name="Dimitrov K.M."/>
            <person name="Suarez D.L."/>
            <person name="Swayne D.E."/>
        </authorList>
    </citation>
    <scope>NUCLEOTIDE SEQUENCE [LARGE SCALE GENOMIC DNA]</scope>
    <source>
        <strain evidence="19 20">DSM 22418</strain>
    </source>
</reference>
<dbReference type="CDD" id="cd06225">
    <property type="entry name" value="HAMP"/>
    <property type="match status" value="1"/>
</dbReference>
<dbReference type="Gene3D" id="3.30.565.10">
    <property type="entry name" value="Histidine kinase-like ATPase, C-terminal domain"/>
    <property type="match status" value="1"/>
</dbReference>
<dbReference type="SUPFAM" id="SSF55785">
    <property type="entry name" value="PYP-like sensor domain (PAS domain)"/>
    <property type="match status" value="1"/>
</dbReference>
<dbReference type="Gene3D" id="3.30.450.20">
    <property type="entry name" value="PAS domain"/>
    <property type="match status" value="1"/>
</dbReference>
<dbReference type="Pfam" id="PF00672">
    <property type="entry name" value="HAMP"/>
    <property type="match status" value="1"/>
</dbReference>
<dbReference type="GO" id="GO:0005524">
    <property type="term" value="F:ATP binding"/>
    <property type="evidence" value="ECO:0007669"/>
    <property type="project" value="UniProtKB-KW"/>
</dbReference>
<evidence type="ECO:0000256" key="11">
    <source>
        <dbReference type="ARBA" id="ARBA00022840"/>
    </source>
</evidence>
<dbReference type="AlphaFoldDB" id="A0A1X7KF52"/>
<evidence type="ECO:0000256" key="1">
    <source>
        <dbReference type="ARBA" id="ARBA00000085"/>
    </source>
</evidence>
<dbReference type="EMBL" id="FXAU01000005">
    <property type="protein sequence ID" value="SMG39887.1"/>
    <property type="molecule type" value="Genomic_DNA"/>
</dbReference>
<dbReference type="PANTHER" id="PTHR42878:SF7">
    <property type="entry name" value="SENSOR HISTIDINE KINASE GLRK"/>
    <property type="match status" value="1"/>
</dbReference>
<dbReference type="SUPFAM" id="SSF55874">
    <property type="entry name" value="ATPase domain of HSP90 chaperone/DNA topoisomerase II/histidine kinase"/>
    <property type="match status" value="1"/>
</dbReference>
<gene>
    <name evidence="19" type="ORF">SAMN05660862_2830</name>
</gene>
<protein>
    <recommendedName>
        <fullName evidence="4">histidine kinase</fullName>
        <ecNumber evidence="4">2.7.13.3</ecNumber>
    </recommendedName>
</protein>
<dbReference type="InterPro" id="IPR036890">
    <property type="entry name" value="HATPase_C_sf"/>
</dbReference>
<comment type="catalytic activity">
    <reaction evidence="1">
        <text>ATP + protein L-histidine = ADP + protein N-phospho-L-histidine.</text>
        <dbReference type="EC" id="2.7.13.3"/>
    </reaction>
</comment>
<evidence type="ECO:0000259" key="18">
    <source>
        <dbReference type="PROSITE" id="PS50885"/>
    </source>
</evidence>
<dbReference type="InterPro" id="IPR013767">
    <property type="entry name" value="PAS_fold"/>
</dbReference>
<dbReference type="EC" id="2.7.13.3" evidence="4"/>
<evidence type="ECO:0000313" key="20">
    <source>
        <dbReference type="Proteomes" id="UP000192980"/>
    </source>
</evidence>
<dbReference type="GO" id="GO:0000156">
    <property type="term" value="F:phosphorelay response regulator activity"/>
    <property type="evidence" value="ECO:0007669"/>
    <property type="project" value="TreeGrafter"/>
</dbReference>
<dbReference type="Pfam" id="PF00512">
    <property type="entry name" value="HisKA"/>
    <property type="match status" value="1"/>
</dbReference>
<dbReference type="FunFam" id="3.30.565.10:FF:000023">
    <property type="entry name" value="PAS domain-containing sensor histidine kinase"/>
    <property type="match status" value="1"/>
</dbReference>
<feature type="transmembrane region" description="Helical" evidence="15">
    <location>
        <begin position="148"/>
        <end position="170"/>
    </location>
</feature>
<dbReference type="CDD" id="cd00130">
    <property type="entry name" value="PAS"/>
    <property type="match status" value="1"/>
</dbReference>
<dbReference type="InterPro" id="IPR035965">
    <property type="entry name" value="PAS-like_dom_sf"/>
</dbReference>
<dbReference type="SMART" id="SM00091">
    <property type="entry name" value="PAS"/>
    <property type="match status" value="1"/>
</dbReference>
<dbReference type="InterPro" id="IPR004358">
    <property type="entry name" value="Sig_transdc_His_kin-like_C"/>
</dbReference>
<dbReference type="GO" id="GO:0007234">
    <property type="term" value="P:osmosensory signaling via phosphorelay pathway"/>
    <property type="evidence" value="ECO:0007669"/>
    <property type="project" value="TreeGrafter"/>
</dbReference>
<dbReference type="GO" id="GO:0030295">
    <property type="term" value="F:protein kinase activator activity"/>
    <property type="evidence" value="ECO:0007669"/>
    <property type="project" value="TreeGrafter"/>
</dbReference>
<accession>A0A1X7KF52</accession>
<dbReference type="GO" id="GO:0000155">
    <property type="term" value="F:phosphorelay sensor kinase activity"/>
    <property type="evidence" value="ECO:0007669"/>
    <property type="project" value="InterPro"/>
</dbReference>
<dbReference type="InterPro" id="IPR050351">
    <property type="entry name" value="BphY/WalK/GraS-like"/>
</dbReference>
<dbReference type="SUPFAM" id="SSF158472">
    <property type="entry name" value="HAMP domain-like"/>
    <property type="match status" value="1"/>
</dbReference>
<keyword evidence="10 19" id="KW-0418">Kinase</keyword>
<dbReference type="SMART" id="SM00388">
    <property type="entry name" value="HisKA"/>
    <property type="match status" value="1"/>
</dbReference>
<keyword evidence="13" id="KW-0902">Two-component regulatory system</keyword>
<sequence length="582" mass="65036">MKNGRIMKIKAKLNVGVGLLFLMIFLLAALGGWYINVLKKDTGNILTANYNTLLYAKNMLRALEELPQDPSALGRLSINLDKQRENVTEQGEQMTTNAIVSHYEALQKEPGNSTIISAIRMDLTQLMEQNMHAISLKSKVAEQTAEQAVIVISIAGTLCFVIAFTLLINLPSNIADPIRKLTESIRQIAGQNYRERVHFAGTSEFAELAQSFNTMAEKLEEYSESKLDKILKAKQRIEALIDNMHDPVIGVDENRQIIFVNEEMLKVTALDKKNLLDLPVDQVAQQNDLIRDIFKNTVTASSEREDKLPIKIFADGRESYFEKDVIPINVTPTGELQDQFIGQVVILKNITPFKELDLAKTNFIGTISHEFKTPIASIQMGVQLLENERVGLLNPEQRNLVGGVKEDLERLLNITGELLNMTQVESGSIQINLHPAEVEPMIEYAVKANRSAAEQKGIGFKIDVDPQVQTVFADNEKTAWVLTNFLSNAVRYSHEHSMVHIQVEAADQRVRFSVKDSGQGVEPKYLDRIFERYFRVPGAKKGGTGLGLSISKEFIEAQGGEIGVTSEYGAGSSFYFYLRKGD</sequence>
<evidence type="ECO:0000256" key="12">
    <source>
        <dbReference type="ARBA" id="ARBA00022989"/>
    </source>
</evidence>
<dbReference type="GO" id="GO:0005886">
    <property type="term" value="C:plasma membrane"/>
    <property type="evidence" value="ECO:0007669"/>
    <property type="project" value="UniProtKB-SubCell"/>
</dbReference>
<dbReference type="PROSITE" id="PS50885">
    <property type="entry name" value="HAMP"/>
    <property type="match status" value="1"/>
</dbReference>
<evidence type="ECO:0000256" key="15">
    <source>
        <dbReference type="SAM" id="Phobius"/>
    </source>
</evidence>
<dbReference type="SMART" id="SM00304">
    <property type="entry name" value="HAMP"/>
    <property type="match status" value="1"/>
</dbReference>
<evidence type="ECO:0000256" key="13">
    <source>
        <dbReference type="ARBA" id="ARBA00023012"/>
    </source>
</evidence>
<dbReference type="SMART" id="SM00387">
    <property type="entry name" value="HATPase_c"/>
    <property type="match status" value="1"/>
</dbReference>
<evidence type="ECO:0000256" key="8">
    <source>
        <dbReference type="ARBA" id="ARBA00022692"/>
    </source>
</evidence>
<feature type="domain" description="PAS" evidence="17">
    <location>
        <begin position="233"/>
        <end position="277"/>
    </location>
</feature>
<dbReference type="InterPro" id="IPR036097">
    <property type="entry name" value="HisK_dim/P_sf"/>
</dbReference>
<keyword evidence="9" id="KW-0547">Nucleotide-binding</keyword>
<keyword evidence="11" id="KW-0067">ATP-binding</keyword>
<comment type="subcellular location">
    <subcellularLocation>
        <location evidence="3">Cell membrane</location>
    </subcellularLocation>
    <subcellularLocation>
        <location evidence="2">Membrane</location>
        <topology evidence="2">Multi-pass membrane protein</topology>
    </subcellularLocation>
</comment>
<keyword evidence="8 15" id="KW-0812">Transmembrane</keyword>
<evidence type="ECO:0000259" key="17">
    <source>
        <dbReference type="PROSITE" id="PS50112"/>
    </source>
</evidence>
<evidence type="ECO:0000256" key="4">
    <source>
        <dbReference type="ARBA" id="ARBA00012438"/>
    </source>
</evidence>
<keyword evidence="6" id="KW-0597">Phosphoprotein</keyword>
<keyword evidence="20" id="KW-1185">Reference proteome</keyword>
<evidence type="ECO:0000256" key="2">
    <source>
        <dbReference type="ARBA" id="ARBA00004141"/>
    </source>
</evidence>
<organism evidence="19 20">
    <name type="scientific">Sphingobacterium psychroaquaticum</name>
    <dbReference type="NCBI Taxonomy" id="561061"/>
    <lineage>
        <taxon>Bacteria</taxon>
        <taxon>Pseudomonadati</taxon>
        <taxon>Bacteroidota</taxon>
        <taxon>Sphingobacteriia</taxon>
        <taxon>Sphingobacteriales</taxon>
        <taxon>Sphingobacteriaceae</taxon>
        <taxon>Sphingobacterium</taxon>
    </lineage>
</organism>
<dbReference type="InterPro" id="IPR003661">
    <property type="entry name" value="HisK_dim/P_dom"/>
</dbReference>
<dbReference type="PROSITE" id="PS50112">
    <property type="entry name" value="PAS"/>
    <property type="match status" value="1"/>
</dbReference>
<evidence type="ECO:0000256" key="5">
    <source>
        <dbReference type="ARBA" id="ARBA00022475"/>
    </source>
</evidence>
<dbReference type="STRING" id="561061.SAMN05660862_2830"/>
<dbReference type="Gene3D" id="1.10.287.130">
    <property type="match status" value="1"/>
</dbReference>
<dbReference type="Pfam" id="PF00989">
    <property type="entry name" value="PAS"/>
    <property type="match status" value="1"/>
</dbReference>
<dbReference type="PANTHER" id="PTHR42878">
    <property type="entry name" value="TWO-COMPONENT HISTIDINE KINASE"/>
    <property type="match status" value="1"/>
</dbReference>
<evidence type="ECO:0000259" key="16">
    <source>
        <dbReference type="PROSITE" id="PS50109"/>
    </source>
</evidence>
<dbReference type="GO" id="GO:0006355">
    <property type="term" value="P:regulation of DNA-templated transcription"/>
    <property type="evidence" value="ECO:0007669"/>
    <property type="project" value="InterPro"/>
</dbReference>
<evidence type="ECO:0000256" key="9">
    <source>
        <dbReference type="ARBA" id="ARBA00022741"/>
    </source>
</evidence>
<feature type="transmembrane region" description="Helical" evidence="15">
    <location>
        <begin position="12"/>
        <end position="35"/>
    </location>
</feature>
<keyword evidence="5" id="KW-1003">Cell membrane</keyword>
<keyword evidence="12 15" id="KW-1133">Transmembrane helix</keyword>
<dbReference type="PRINTS" id="PR00344">
    <property type="entry name" value="BCTRLSENSOR"/>
</dbReference>
<evidence type="ECO:0000256" key="6">
    <source>
        <dbReference type="ARBA" id="ARBA00022553"/>
    </source>
</evidence>
<dbReference type="InterPro" id="IPR003660">
    <property type="entry name" value="HAMP_dom"/>
</dbReference>
<dbReference type="SUPFAM" id="SSF47384">
    <property type="entry name" value="Homodimeric domain of signal transducing histidine kinase"/>
    <property type="match status" value="1"/>
</dbReference>
<dbReference type="PROSITE" id="PS50109">
    <property type="entry name" value="HIS_KIN"/>
    <property type="match status" value="1"/>
</dbReference>
<evidence type="ECO:0000256" key="10">
    <source>
        <dbReference type="ARBA" id="ARBA00022777"/>
    </source>
</evidence>
<keyword evidence="14 15" id="KW-0472">Membrane</keyword>
<dbReference type="Proteomes" id="UP000192980">
    <property type="component" value="Unassembled WGS sequence"/>
</dbReference>